<organism evidence="1 2">
    <name type="scientific">Symbiodinium pilosum</name>
    <name type="common">Dinoflagellate</name>
    <dbReference type="NCBI Taxonomy" id="2952"/>
    <lineage>
        <taxon>Eukaryota</taxon>
        <taxon>Sar</taxon>
        <taxon>Alveolata</taxon>
        <taxon>Dinophyceae</taxon>
        <taxon>Suessiales</taxon>
        <taxon>Symbiodiniaceae</taxon>
        <taxon>Symbiodinium</taxon>
    </lineage>
</organism>
<name>A0A812UI63_SYMPI</name>
<keyword evidence="2" id="KW-1185">Reference proteome</keyword>
<comment type="caution">
    <text evidence="1">The sequence shown here is derived from an EMBL/GenBank/DDBJ whole genome shotgun (WGS) entry which is preliminary data.</text>
</comment>
<evidence type="ECO:0000313" key="2">
    <source>
        <dbReference type="Proteomes" id="UP000649617"/>
    </source>
</evidence>
<feature type="non-terminal residue" evidence="1">
    <location>
        <position position="193"/>
    </location>
</feature>
<dbReference type="Proteomes" id="UP000649617">
    <property type="component" value="Unassembled WGS sequence"/>
</dbReference>
<reference evidence="1" key="1">
    <citation type="submission" date="2021-02" db="EMBL/GenBank/DDBJ databases">
        <authorList>
            <person name="Dougan E. K."/>
            <person name="Rhodes N."/>
            <person name="Thang M."/>
            <person name="Chan C."/>
        </authorList>
    </citation>
    <scope>NUCLEOTIDE SEQUENCE</scope>
</reference>
<dbReference type="EMBL" id="CAJNIZ010037167">
    <property type="protein sequence ID" value="CAE7569832.1"/>
    <property type="molecule type" value="Genomic_DNA"/>
</dbReference>
<protein>
    <submittedName>
        <fullName evidence="1">Uncharacterized protein</fullName>
    </submittedName>
</protein>
<feature type="non-terminal residue" evidence="1">
    <location>
        <position position="1"/>
    </location>
</feature>
<dbReference type="AlphaFoldDB" id="A0A812UI63"/>
<proteinExistence type="predicted"/>
<accession>A0A812UI63</accession>
<gene>
    <name evidence="1" type="ORF">SPIL2461_LOCUS15339</name>
</gene>
<sequence length="193" mass="20897">VAGAEGEDWDIENGNEFDLLDDVIYEGLLSRVKAGDFDAGMLGPPCGTFSNARREEDFGPRPLRQSDPVGVYGRKDLTVEEAKSVKDAVSMFDLPELQQLAGLDGVTFVEIAQCAYGAPTSKPTTLLNYKAAFYWCLALESASTLERQGVVDTRRSMAAAYPAEMNRYLALKLLAGTEGSDGIVNDIGDMKLT</sequence>
<evidence type="ECO:0000313" key="1">
    <source>
        <dbReference type="EMBL" id="CAE7569832.1"/>
    </source>
</evidence>